<dbReference type="RefSeq" id="WP_074957899.1">
    <property type="nucleotide sequence ID" value="NZ_BJXR01000068.1"/>
</dbReference>
<feature type="domain" description="LD-carboxypeptidase N-terminal" evidence="7">
    <location>
        <begin position="15"/>
        <end position="127"/>
    </location>
</feature>
<dbReference type="Proteomes" id="UP000321514">
    <property type="component" value="Unassembled WGS sequence"/>
</dbReference>
<dbReference type="SUPFAM" id="SSF52317">
    <property type="entry name" value="Class I glutamine amidotransferase-like"/>
    <property type="match status" value="1"/>
</dbReference>
<feature type="active site" description="Nucleophile" evidence="6">
    <location>
        <position position="108"/>
    </location>
</feature>
<dbReference type="Pfam" id="PF02016">
    <property type="entry name" value="Peptidase_S66"/>
    <property type="match status" value="1"/>
</dbReference>
<reference evidence="10 11" key="1">
    <citation type="submission" date="2016-10" db="EMBL/GenBank/DDBJ databases">
        <authorList>
            <person name="Varghese N."/>
            <person name="Submissions S."/>
        </authorList>
    </citation>
    <scope>NUCLEOTIDE SEQUENCE [LARGE SCALE GENOMIC DNA]</scope>
    <source>
        <strain evidence="10 11">DSM 16525</strain>
    </source>
</reference>
<dbReference type="InterPro" id="IPR029062">
    <property type="entry name" value="Class_I_gatase-like"/>
</dbReference>
<dbReference type="InterPro" id="IPR040921">
    <property type="entry name" value="Peptidase_S66C"/>
</dbReference>
<evidence type="ECO:0000313" key="11">
    <source>
        <dbReference type="Proteomes" id="UP000183760"/>
    </source>
</evidence>
<dbReference type="Proteomes" id="UP000183760">
    <property type="component" value="Unassembled WGS sequence"/>
</dbReference>
<evidence type="ECO:0000256" key="1">
    <source>
        <dbReference type="ARBA" id="ARBA00010233"/>
    </source>
</evidence>
<proteinExistence type="inferred from homology"/>
<keyword evidence="4" id="KW-0378">Hydrolase</keyword>
<dbReference type="InterPro" id="IPR027478">
    <property type="entry name" value="LdcA_N"/>
</dbReference>
<name>A0A511TEQ9_MYXFU</name>
<evidence type="ECO:0000256" key="2">
    <source>
        <dbReference type="ARBA" id="ARBA00022645"/>
    </source>
</evidence>
<comment type="caution">
    <text evidence="9">The sequence shown here is derived from an EMBL/GenBank/DDBJ whole genome shotgun (WGS) entry which is preliminary data.</text>
</comment>
<feature type="active site" description="Charge relay system" evidence="6">
    <location>
        <position position="200"/>
    </location>
</feature>
<dbReference type="GO" id="GO:0008236">
    <property type="term" value="F:serine-type peptidase activity"/>
    <property type="evidence" value="ECO:0007669"/>
    <property type="project" value="UniProtKB-KW"/>
</dbReference>
<reference evidence="9 12" key="2">
    <citation type="submission" date="2019-07" db="EMBL/GenBank/DDBJ databases">
        <title>Whole genome shotgun sequence of Myxococcus fulvus NBRC 100333.</title>
        <authorList>
            <person name="Hosoyama A."/>
            <person name="Uohara A."/>
            <person name="Ohji S."/>
            <person name="Ichikawa N."/>
        </authorList>
    </citation>
    <scope>NUCLEOTIDE SEQUENCE [LARGE SCALE GENOMIC DNA]</scope>
    <source>
        <strain evidence="9 12">NBRC 100333</strain>
    </source>
</reference>
<dbReference type="PIRSF" id="PIRSF028757">
    <property type="entry name" value="LD-carboxypeptidase"/>
    <property type="match status" value="1"/>
</dbReference>
<dbReference type="PANTHER" id="PTHR30237">
    <property type="entry name" value="MURAMOYLTETRAPEPTIDE CARBOXYPEPTIDASE"/>
    <property type="match status" value="1"/>
</dbReference>
<dbReference type="Pfam" id="PF17676">
    <property type="entry name" value="Peptidase_S66C"/>
    <property type="match status" value="1"/>
</dbReference>
<dbReference type="OrthoDB" id="9807329at2"/>
<evidence type="ECO:0000259" key="7">
    <source>
        <dbReference type="Pfam" id="PF02016"/>
    </source>
</evidence>
<dbReference type="Gene3D" id="3.50.30.60">
    <property type="entry name" value="LD-carboxypeptidase A C-terminal domain-like"/>
    <property type="match status" value="1"/>
</dbReference>
<feature type="active site" description="Charge relay system" evidence="6">
    <location>
        <position position="268"/>
    </location>
</feature>
<dbReference type="GO" id="GO:0004180">
    <property type="term" value="F:carboxypeptidase activity"/>
    <property type="evidence" value="ECO:0007669"/>
    <property type="project" value="UniProtKB-KW"/>
</dbReference>
<dbReference type="InterPro" id="IPR003507">
    <property type="entry name" value="S66_fam"/>
</dbReference>
<keyword evidence="11" id="KW-1185">Reference proteome</keyword>
<organism evidence="9 12">
    <name type="scientific">Myxococcus fulvus</name>
    <dbReference type="NCBI Taxonomy" id="33"/>
    <lineage>
        <taxon>Bacteria</taxon>
        <taxon>Pseudomonadati</taxon>
        <taxon>Myxococcota</taxon>
        <taxon>Myxococcia</taxon>
        <taxon>Myxococcales</taxon>
        <taxon>Cystobacterineae</taxon>
        <taxon>Myxococcaceae</taxon>
        <taxon>Myxococcus</taxon>
    </lineage>
</organism>
<keyword evidence="2 10" id="KW-0121">Carboxypeptidase</keyword>
<comment type="similarity">
    <text evidence="1">Belongs to the peptidase S66 family.</text>
</comment>
<dbReference type="EMBL" id="BJXR01000068">
    <property type="protein sequence ID" value="GEN12650.1"/>
    <property type="molecule type" value="Genomic_DNA"/>
</dbReference>
<dbReference type="CDD" id="cd07025">
    <property type="entry name" value="Peptidase_S66"/>
    <property type="match status" value="1"/>
</dbReference>
<accession>A0A511TEQ9</accession>
<gene>
    <name evidence="9" type="ORF">MFU01_76870</name>
    <name evidence="10" type="ORF">SAMN05443572_11120</name>
</gene>
<keyword evidence="5" id="KW-0720">Serine protease</keyword>
<dbReference type="PANTHER" id="PTHR30237:SF2">
    <property type="entry name" value="MUREIN TETRAPEPTIDE CARBOXYPEPTIDASE"/>
    <property type="match status" value="1"/>
</dbReference>
<evidence type="ECO:0000313" key="12">
    <source>
        <dbReference type="Proteomes" id="UP000321514"/>
    </source>
</evidence>
<keyword evidence="3" id="KW-0645">Protease</keyword>
<evidence type="ECO:0000256" key="4">
    <source>
        <dbReference type="ARBA" id="ARBA00022801"/>
    </source>
</evidence>
<evidence type="ECO:0000259" key="8">
    <source>
        <dbReference type="Pfam" id="PF17676"/>
    </source>
</evidence>
<feature type="domain" description="LD-carboxypeptidase C-terminal" evidence="8">
    <location>
        <begin position="169"/>
        <end position="283"/>
    </location>
</feature>
<dbReference type="GO" id="GO:0006508">
    <property type="term" value="P:proteolysis"/>
    <property type="evidence" value="ECO:0007669"/>
    <property type="project" value="UniProtKB-KW"/>
</dbReference>
<dbReference type="AlphaFoldDB" id="A0A511TEQ9"/>
<dbReference type="Gene3D" id="3.40.50.10740">
    <property type="entry name" value="Class I glutamine amidotransferase-like"/>
    <property type="match status" value="1"/>
</dbReference>
<dbReference type="STRING" id="1334629.MFUL124B02_11880"/>
<dbReference type="SUPFAM" id="SSF141986">
    <property type="entry name" value="LD-carboxypeptidase A C-terminal domain-like"/>
    <property type="match status" value="1"/>
</dbReference>
<sequence>MRWLKPLPLRPRDTVHVVAPAGPFDRPLFEAGLAFIAERYTPSLRPDISSVHRYLAGDDARRAQELGHALTDPSARATFCARGGYGSARLLPHLPLADAAPSLFTGFSDLTSVHGALQALGRVSIHGPVLTQLGKQPPEVREYFFRLLESPEPPPPLTGSATYVPGTAEGHLVGGNLSVLACLLGTPYLPPLDGAVLLLEDVTERPYRLDRMWTQLRLAGVFSRVRGIVLGDFTSCEERNAEYSSADVLRGLAQESGLPCAAGFPIGHGTLNYPVALGTQVRLDADAARLTFLEGAVRP</sequence>
<evidence type="ECO:0000313" key="9">
    <source>
        <dbReference type="EMBL" id="GEN12650.1"/>
    </source>
</evidence>
<evidence type="ECO:0000313" key="10">
    <source>
        <dbReference type="EMBL" id="SEU35830.1"/>
    </source>
</evidence>
<dbReference type="EMBL" id="FOIB01000011">
    <property type="protein sequence ID" value="SEU35830.1"/>
    <property type="molecule type" value="Genomic_DNA"/>
</dbReference>
<dbReference type="InterPro" id="IPR027461">
    <property type="entry name" value="Carboxypeptidase_A_C_sf"/>
</dbReference>
<evidence type="ECO:0000256" key="6">
    <source>
        <dbReference type="PIRSR" id="PIRSR028757-1"/>
    </source>
</evidence>
<protein>
    <submittedName>
        <fullName evidence="10">Muramoyltetrapeptide carboxypeptidase</fullName>
    </submittedName>
    <submittedName>
        <fullName evidence="9">Peptidase S66</fullName>
    </submittedName>
</protein>
<evidence type="ECO:0000256" key="5">
    <source>
        <dbReference type="ARBA" id="ARBA00022825"/>
    </source>
</evidence>
<evidence type="ECO:0000256" key="3">
    <source>
        <dbReference type="ARBA" id="ARBA00022670"/>
    </source>
</evidence>
<dbReference type="InterPro" id="IPR040449">
    <property type="entry name" value="Peptidase_S66_N"/>
</dbReference>